<keyword evidence="6" id="KW-1185">Reference proteome</keyword>
<protein>
    <recommendedName>
        <fullName evidence="4">EGF-like domain-containing protein</fullName>
    </recommendedName>
</protein>
<reference evidence="5" key="1">
    <citation type="submission" date="2019-08" db="EMBL/GenBank/DDBJ databases">
        <title>The improved chromosome-level genome for the pearl oyster Pinctada fucata martensii using PacBio sequencing and Hi-C.</title>
        <authorList>
            <person name="Zheng Z."/>
        </authorList>
    </citation>
    <scope>NUCLEOTIDE SEQUENCE</scope>
    <source>
        <strain evidence="5">ZZ-2019</strain>
        <tissue evidence="5">Adductor muscle</tissue>
    </source>
</reference>
<keyword evidence="3" id="KW-0732">Signal</keyword>
<dbReference type="Pfam" id="PF25900">
    <property type="entry name" value="PAPPA"/>
    <property type="match status" value="1"/>
</dbReference>
<feature type="disulfide bond" evidence="1">
    <location>
        <begin position="476"/>
        <end position="486"/>
    </location>
</feature>
<feature type="disulfide bond" evidence="1">
    <location>
        <begin position="480"/>
        <end position="497"/>
    </location>
</feature>
<dbReference type="InterPro" id="IPR039051">
    <property type="entry name" value="SE-CTX-like"/>
</dbReference>
<keyword evidence="2" id="KW-0812">Transmembrane</keyword>
<feature type="transmembrane region" description="Helical" evidence="2">
    <location>
        <begin position="84"/>
        <end position="106"/>
    </location>
</feature>
<dbReference type="Proteomes" id="UP001186944">
    <property type="component" value="Unassembled WGS sequence"/>
</dbReference>
<evidence type="ECO:0000313" key="5">
    <source>
        <dbReference type="EMBL" id="KAK3104415.1"/>
    </source>
</evidence>
<feature type="chain" id="PRO_5041733758" description="EGF-like domain-containing protein" evidence="3">
    <location>
        <begin position="23"/>
        <end position="1025"/>
    </location>
</feature>
<evidence type="ECO:0000313" key="6">
    <source>
        <dbReference type="Proteomes" id="UP001186944"/>
    </source>
</evidence>
<dbReference type="InterPro" id="IPR058897">
    <property type="entry name" value="PAPPA_SD_C"/>
</dbReference>
<proteinExistence type="predicted"/>
<dbReference type="PROSITE" id="PS01186">
    <property type="entry name" value="EGF_2"/>
    <property type="match status" value="1"/>
</dbReference>
<evidence type="ECO:0000259" key="4">
    <source>
        <dbReference type="PROSITE" id="PS50026"/>
    </source>
</evidence>
<feature type="domain" description="EGF-like" evidence="4">
    <location>
        <begin position="472"/>
        <end position="509"/>
    </location>
</feature>
<dbReference type="PANTHER" id="PTHR40472">
    <property type="entry name" value="RICIN B-TYPE LECTIN DOMAIN-CONTAINING PROTEIN"/>
    <property type="match status" value="1"/>
</dbReference>
<name>A0AA88YG23_PINIB</name>
<dbReference type="CDD" id="cd00055">
    <property type="entry name" value="EGF_Lam"/>
    <property type="match status" value="1"/>
</dbReference>
<keyword evidence="2" id="KW-0472">Membrane</keyword>
<comment type="caution">
    <text evidence="5">The sequence shown here is derived from an EMBL/GenBank/DDBJ whole genome shotgun (WGS) entry which is preliminary data.</text>
</comment>
<keyword evidence="1" id="KW-1015">Disulfide bond</keyword>
<evidence type="ECO:0000256" key="1">
    <source>
        <dbReference type="PROSITE-ProRule" id="PRU00076"/>
    </source>
</evidence>
<accession>A0AA88YG23</accession>
<dbReference type="PROSITE" id="PS50026">
    <property type="entry name" value="EGF_3"/>
    <property type="match status" value="1"/>
</dbReference>
<feature type="signal peptide" evidence="3">
    <location>
        <begin position="1"/>
        <end position="22"/>
    </location>
</feature>
<keyword evidence="2" id="KW-1133">Transmembrane helix</keyword>
<dbReference type="SUPFAM" id="SSF57196">
    <property type="entry name" value="EGF/Laminin"/>
    <property type="match status" value="1"/>
</dbReference>
<dbReference type="InterPro" id="IPR000742">
    <property type="entry name" value="EGF"/>
</dbReference>
<dbReference type="EMBL" id="VSWD01000004">
    <property type="protein sequence ID" value="KAK3104415.1"/>
    <property type="molecule type" value="Genomic_DNA"/>
</dbReference>
<dbReference type="AlphaFoldDB" id="A0AA88YG23"/>
<dbReference type="InterPro" id="IPR002049">
    <property type="entry name" value="LE_dom"/>
</dbReference>
<feature type="disulfide bond" evidence="1">
    <location>
        <begin position="499"/>
        <end position="508"/>
    </location>
</feature>
<organism evidence="5 6">
    <name type="scientific">Pinctada imbricata</name>
    <name type="common">Atlantic pearl-oyster</name>
    <name type="synonym">Pinctada martensii</name>
    <dbReference type="NCBI Taxonomy" id="66713"/>
    <lineage>
        <taxon>Eukaryota</taxon>
        <taxon>Metazoa</taxon>
        <taxon>Spiralia</taxon>
        <taxon>Lophotrochozoa</taxon>
        <taxon>Mollusca</taxon>
        <taxon>Bivalvia</taxon>
        <taxon>Autobranchia</taxon>
        <taxon>Pteriomorphia</taxon>
        <taxon>Pterioida</taxon>
        <taxon>Pterioidea</taxon>
        <taxon>Pteriidae</taxon>
        <taxon>Pinctada</taxon>
    </lineage>
</organism>
<gene>
    <name evidence="5" type="ORF">FSP39_001617</name>
</gene>
<keyword evidence="1" id="KW-0245">EGF-like domain</keyword>
<sequence>MRWKLAYMCCFLYIVLIISLDSQPVQQGMDRRKDLEKGQKSVWEFSQFFHRWNIGLSQSKLKTSVSAAAATKQMRTVMGMFSKFTAAAAGILGTIGALFSFALLFVPKTDSPELQQMKRTYSVMNERLNSISSSIDELKNIIPLENQKAVYKDHELRIKAAYSAFTMCQDMIIDAQCTTEQECFRKRTIIAGNFRNDLDISTHVYAVAKGSVDDGVFGRSLLDLLKESSKCDLSQINSITTGIAMLIFKGMVVVSFKNRISLPDYDDSNDAEYLSSALTNLEAKRQEIEKSCLKDVDIFMMNDLQNSKSKMSADTQRTNEAILPFFKAKYFWNDWFVASFVSEKDPENWPRDSILGNLHVKSEQHNVHTIAWPIYKDPVNAFSIKRTHLIQIYLQQNGSMINMVNKISESPYIRNQIKSLYSIFASQNFIISYYRENGEMNHTYSTSSNANPNSYSLRQGNYLLTYFNVSAEPFACNLDCHGQGECILYPHSNQMFCRCHPGFFGESCNETRNSEQMKRDIGKLMSTTLKLPSISSLKFQLEDSIALLQMSFENMSDAFSNIENMINNKFKSFGSLMARIEEWNQVRAQYQDSVQKISYLANFYHGNLRLSNWNMTLMSNILGKIPAGRMSPCRRRQEIASMLDPLTLRKWISDINYLIIGRNDNFLTQHRPLIFIVMDKMKDRVCYPDYKAKIDLAFSQLVALQLQGYMVWEMVLVFLGLETTPLVASYKQVIAKQNETLRNMTCTANIPNSRNFVSCLGGFFIHPKLDVDVVCVEQFYPREQKRLWVQSVESFSSQYTVLAWGVSKLIGAPRVYPRYTHGIDAWKQAQNKLREMQFLTVKFPERLFPEEVRIYEVFNAGAVKKIEVLRPDSKWMTIWETSIVRDIKHSRIFSPYFKTLPVLVDTINVTIDPRKANDYVAIDAMMMIGRPQQNDEHFLWNAAIGNIPSSPAYSVFISQLIRYARASTKYTDFVLRARRLSDKLLSQGYVCDRLTSSLRKFYGRYGELVIHYDVPLSSMVDDILS</sequence>
<evidence type="ECO:0000256" key="2">
    <source>
        <dbReference type="SAM" id="Phobius"/>
    </source>
</evidence>
<dbReference type="PANTHER" id="PTHR40472:SF8">
    <property type="entry name" value="RAPUNZEL 2"/>
    <property type="match status" value="1"/>
</dbReference>
<dbReference type="PROSITE" id="PS00022">
    <property type="entry name" value="EGF_1"/>
    <property type="match status" value="1"/>
</dbReference>
<evidence type="ECO:0000256" key="3">
    <source>
        <dbReference type="SAM" id="SignalP"/>
    </source>
</evidence>